<keyword evidence="7" id="KW-0862">Zinc</keyword>
<dbReference type="Pfam" id="PF04983">
    <property type="entry name" value="RNA_pol_Rpb1_3"/>
    <property type="match status" value="1"/>
</dbReference>
<dbReference type="InterPro" id="IPR006592">
    <property type="entry name" value="RNA_pol_N"/>
</dbReference>
<evidence type="ECO:0000256" key="1">
    <source>
        <dbReference type="ARBA" id="ARBA00004123"/>
    </source>
</evidence>
<dbReference type="Gene3D" id="1.10.357.120">
    <property type="match status" value="1"/>
</dbReference>
<evidence type="ECO:0000256" key="6">
    <source>
        <dbReference type="ARBA" id="ARBA00022723"/>
    </source>
</evidence>
<proteinExistence type="evidence at transcript level"/>
<comment type="subcellular location">
    <subcellularLocation>
        <location evidence="1">Nucleus</location>
    </subcellularLocation>
</comment>
<dbReference type="Gene3D" id="3.30.1490.180">
    <property type="entry name" value="RNA polymerase ii"/>
    <property type="match status" value="1"/>
</dbReference>
<dbReference type="InterPro" id="IPR038120">
    <property type="entry name" value="Rpb1_funnel_sf"/>
</dbReference>
<evidence type="ECO:0000256" key="7">
    <source>
        <dbReference type="ARBA" id="ARBA00022833"/>
    </source>
</evidence>
<dbReference type="InterPro" id="IPR042102">
    <property type="entry name" value="RNA_pol_Rpb1_3_sf"/>
</dbReference>
<evidence type="ECO:0000256" key="10">
    <source>
        <dbReference type="ARBA" id="ARBA00023242"/>
    </source>
</evidence>
<dbReference type="Pfam" id="PF04997">
    <property type="entry name" value="RNA_pol_Rpb1_1"/>
    <property type="match status" value="1"/>
</dbReference>
<name>A0A068L7F4_9APHY</name>
<gene>
    <name evidence="15" type="primary">RPB2</name>
</gene>
<dbReference type="Gene3D" id="1.10.132.30">
    <property type="match status" value="1"/>
</dbReference>
<dbReference type="FunFam" id="1.10.274.100:FF:000006">
    <property type="entry name" value="DNA-directed RNA polymerase subunit"/>
    <property type="match status" value="1"/>
</dbReference>
<dbReference type="GO" id="GO:0005736">
    <property type="term" value="C:RNA polymerase I complex"/>
    <property type="evidence" value="ECO:0007669"/>
    <property type="project" value="TreeGrafter"/>
</dbReference>
<feature type="region of interest" description="Disordered" evidence="13">
    <location>
        <begin position="1140"/>
        <end position="1162"/>
    </location>
</feature>
<dbReference type="Gene3D" id="1.10.274.100">
    <property type="entry name" value="RNA polymerase Rpb1, domain 3"/>
    <property type="match status" value="1"/>
</dbReference>
<dbReference type="EC" id="2.7.7.6" evidence="12"/>
<dbReference type="FunFam" id="3.30.1490.180:FF:000003">
    <property type="entry name" value="DNA-directed RNA polymerase subunit"/>
    <property type="match status" value="1"/>
</dbReference>
<dbReference type="PANTHER" id="PTHR19376:SF11">
    <property type="entry name" value="DNA-DIRECTED RNA POLYMERASE I SUBUNIT RPA1"/>
    <property type="match status" value="1"/>
</dbReference>
<dbReference type="CDD" id="cd02735">
    <property type="entry name" value="RNAP_I_Rpa1_C"/>
    <property type="match status" value="1"/>
</dbReference>
<keyword evidence="8" id="KW-0460">Magnesium</keyword>
<dbReference type="SUPFAM" id="SSF64484">
    <property type="entry name" value="beta and beta-prime subunits of DNA dependent RNA-polymerase"/>
    <property type="match status" value="1"/>
</dbReference>
<dbReference type="Pfam" id="PF00623">
    <property type="entry name" value="RNA_pol_Rpb1_2"/>
    <property type="match status" value="1"/>
</dbReference>
<sequence>MNVSRSYPSTVSSISFSFLTTEDVRRLSVRQIVNPVLLDDLNRPNVGGLYDPALGPSDKQDICATCRLTYFTCPGHFGHIELPAPVFHPLFMGNMYSLLRGVCLFCHRFKVGRKVLCRYVAKLRLLEHGLLIAAQTLDDVNISSSLKRKIEDEDEEDTAESDQQFEQRINTYVSIQLAAASSSKRDSYKDGLVFQERKKIIEEFIKITMMRKCKNPGCGAHAFTFRKEGHTKIIEYDLSAKQKQQHLFLGLKRPNVLAEEQRDKAAAHKQAVHGYPDSDEESEDEPSGENTYSDEEDERSEREVHTGKGLPKSASGKVKTSRGRNERVMPPEECRAHLRRVFANEAVMCSLLYGRHGPFAPLSKKGYSYASADMFFLEVLPVSPTRFRPPAKLGEMLFEHPQNELLAKVLTTSYRLRDLTESMRVAMDKSAEVDEGLRRRTLQSLLDTLIQLQADVNSFIDSSKNPAPMRQGKLPPPGVKQGLEKKEGLFRKNMMGKRVNYAARSVISPDVNIEPNEIGIPPVFARKLTFPEPVTPSNFHELRQYVITGPRGYPGATMVEYEDGHLQFLDKLSVEQRTAIANQLLTPQEGNHGATNRTGLYTRTPAVNKKVYRHLRDGDILILNRQPTLHKPSMMCHKARVLHGEKTIRMHYANCNSYNADFDGDEMNIHFPQNQIARAEAMYIANTDNQYLVPTSGKPLRGLIQDHVVAGVWMTAQDAFFTREEYFQLLYGAIRPEEETGHASGRLVTLPPTIWKPVPLWTGKQIISTVLKNITPDNYDGLNLHAQAKVPGHLWGQDSQEGQVVFMDGELLCGVLDKSAFGASDFGLVHSVYELYGADVAGRLLGILSRLFTKFLQHRAFTCRMDDLALTAEGNARRAELLAAGAELGTEGAADNFPALSSVPTEEKPAMLRALLEDVLRDDSKMAGLDVAVKGKLAKLTKSIADAVMPHGLLRQFPHNHMQAMTLSGAKGSAVNAQQISCALGQQELEGRRVPVMVSGKTLPSFKPFETRAIAGGYVASRFLTGVKPQEFFFHCMAGREGLIDTAVKTSRSGYLQRCLIKHLEGIRIHYDNTVRGSDSSIYQFHYGGDALDVTKQKHLLQFEFIARNEVSVVNKYKPKALTGLVDEEAGEHMKKVLKAKNKPDSRKKYQPTLSVYNPSRHLGSTSEKFAEKVEEYIKKNPHKLLQKKGQPDELPIQRRNPLFSAKHFKLLMQVKYMRSLVEPGEAVGLLASQGVGEPSTQMTLNTFHFAGHGAANVTLGIPRLREIVMTASTKPKTPSMTMTVRPSVPQADVDAFCKKATRLALSHVVDKVTVKERLTVDGEARSKNFTVELVFYPKAEYQAEYDVEPSEILAVLSTRFPLLLKKELQMELKKLDADLKNQMKELGKGTAIRDMPATSTGAGADEDGDGETEDRRAREDGDDDASEVGDGDATAAKRQRQTKEQATYEDDEDDEAEEMGEFDDAEIEAAYASAGGESDAEGEDGHEKTDAEAAEVEQIFMENLPNATSFSFKDSGFTFGLEFSSSVPKLLLVGIVEKTCIKAVIREIPGITDCFSSKEENPQGHVIYKLTTNGSNIPGLWQFACSDADSMIDENGIYSNDIYAILCAYGVEAARATILQEIGGVFAVYKIDVDIRHLELIADYMTFEGGYKPFNRKGISVNPSPLLKASYETTAAFLSDATLHGDFDDLTTPSGNIVMGRLNLTGTGVFDIVTPTDPSANSGADGMIVDV</sequence>
<evidence type="ECO:0000256" key="9">
    <source>
        <dbReference type="ARBA" id="ARBA00023163"/>
    </source>
</evidence>
<dbReference type="InterPro" id="IPR007081">
    <property type="entry name" value="RNA_pol_Rpb1_5"/>
</dbReference>
<keyword evidence="4 12" id="KW-0808">Transferase</keyword>
<dbReference type="InterPro" id="IPR007083">
    <property type="entry name" value="RNA_pol_Rpb1_4"/>
</dbReference>
<feature type="region of interest" description="Disordered" evidence="13">
    <location>
        <begin position="463"/>
        <end position="482"/>
    </location>
</feature>
<evidence type="ECO:0000256" key="3">
    <source>
        <dbReference type="ARBA" id="ARBA00022478"/>
    </source>
</evidence>
<dbReference type="InterPro" id="IPR015699">
    <property type="entry name" value="DNA-dir_RNA_pol1_lsu_N"/>
</dbReference>
<keyword evidence="9 12" id="KW-0804">Transcription</keyword>
<dbReference type="SMART" id="SM00663">
    <property type="entry name" value="RPOLA_N"/>
    <property type="match status" value="1"/>
</dbReference>
<dbReference type="Gene3D" id="1.10.150.390">
    <property type="match status" value="1"/>
</dbReference>
<accession>A0A068L7F4</accession>
<dbReference type="GO" id="GO:0006351">
    <property type="term" value="P:DNA-templated transcription"/>
    <property type="evidence" value="ECO:0007669"/>
    <property type="project" value="InterPro"/>
</dbReference>
<dbReference type="Gene3D" id="2.40.40.20">
    <property type="match status" value="1"/>
</dbReference>
<feature type="region of interest" description="Disordered" evidence="13">
    <location>
        <begin position="1388"/>
        <end position="1460"/>
    </location>
</feature>
<comment type="function">
    <text evidence="12">DNA-dependent RNA polymerase catalyzes the transcription of DNA into RNA using the four ribonucleoside triphosphates as substrates.</text>
</comment>
<dbReference type="FunFam" id="4.10.860.120:FF:000006">
    <property type="entry name" value="DNA-directed RNA polymerase subunit"/>
    <property type="match status" value="1"/>
</dbReference>
<dbReference type="InterPro" id="IPR044893">
    <property type="entry name" value="RNA_pol_Rpb1_clamp_domain"/>
</dbReference>
<evidence type="ECO:0000313" key="15">
    <source>
        <dbReference type="EMBL" id="AIE40066.1"/>
    </source>
</evidence>
<keyword evidence="6" id="KW-0479">Metal-binding</keyword>
<dbReference type="GO" id="GO:0003899">
    <property type="term" value="F:DNA-directed RNA polymerase activity"/>
    <property type="evidence" value="ECO:0007669"/>
    <property type="project" value="UniProtKB-EC"/>
</dbReference>
<dbReference type="InterPro" id="IPR045867">
    <property type="entry name" value="DNA-dir_RpoC_beta_prime"/>
</dbReference>
<keyword evidence="5 12" id="KW-0548">Nucleotidyltransferase</keyword>
<feature type="domain" description="RNA polymerase N-terminal" evidence="14">
    <location>
        <begin position="373"/>
        <end position="715"/>
    </location>
</feature>
<protein>
    <recommendedName>
        <fullName evidence="12">DNA-directed RNA polymerase subunit</fullName>
        <ecNumber evidence="12">2.7.7.6</ecNumber>
    </recommendedName>
</protein>
<dbReference type="Gene3D" id="6.10.250.2940">
    <property type="match status" value="1"/>
</dbReference>
<evidence type="ECO:0000256" key="4">
    <source>
        <dbReference type="ARBA" id="ARBA00022679"/>
    </source>
</evidence>
<feature type="compositionally biased region" description="Acidic residues" evidence="13">
    <location>
        <begin position="277"/>
        <end position="298"/>
    </location>
</feature>
<evidence type="ECO:0000256" key="12">
    <source>
        <dbReference type="RuleBase" id="RU004279"/>
    </source>
</evidence>
<feature type="compositionally biased region" description="Polar residues" evidence="13">
    <location>
        <begin position="1152"/>
        <end position="1162"/>
    </location>
</feature>
<dbReference type="InterPro" id="IPR007080">
    <property type="entry name" value="RNA_pol_Rpb1_1"/>
</dbReference>
<dbReference type="FunFam" id="2.40.40.20:FF:000019">
    <property type="entry name" value="DNA-directed RNA polymerase II subunit RPB1"/>
    <property type="match status" value="1"/>
</dbReference>
<dbReference type="PANTHER" id="PTHR19376">
    <property type="entry name" value="DNA-DIRECTED RNA POLYMERASE"/>
    <property type="match status" value="1"/>
</dbReference>
<dbReference type="InterPro" id="IPR007066">
    <property type="entry name" value="RNA_pol_Rpb1_3"/>
</dbReference>
<evidence type="ECO:0000259" key="14">
    <source>
        <dbReference type="SMART" id="SM00663"/>
    </source>
</evidence>
<dbReference type="GO" id="GO:0046872">
    <property type="term" value="F:metal ion binding"/>
    <property type="evidence" value="ECO:0007669"/>
    <property type="project" value="UniProtKB-KW"/>
</dbReference>
<evidence type="ECO:0000256" key="5">
    <source>
        <dbReference type="ARBA" id="ARBA00022695"/>
    </source>
</evidence>
<evidence type="ECO:0000256" key="8">
    <source>
        <dbReference type="ARBA" id="ARBA00022842"/>
    </source>
</evidence>
<feature type="compositionally biased region" description="Acidic residues" evidence="13">
    <location>
        <begin position="1448"/>
        <end position="1460"/>
    </location>
</feature>
<dbReference type="EMBL" id="KJ716548">
    <property type="protein sequence ID" value="AIE40066.1"/>
    <property type="molecule type" value="mRNA"/>
</dbReference>
<dbReference type="InterPro" id="IPR000722">
    <property type="entry name" value="RNA_pol_asu"/>
</dbReference>
<dbReference type="Pfam" id="PF04998">
    <property type="entry name" value="RNA_pol_Rpb1_5"/>
    <property type="match status" value="1"/>
</dbReference>
<dbReference type="Gene3D" id="3.30.70.2850">
    <property type="match status" value="1"/>
</dbReference>
<comment type="similarity">
    <text evidence="2 12">Belongs to the RNA polymerase beta' chain family.</text>
</comment>
<evidence type="ECO:0000256" key="13">
    <source>
        <dbReference type="SAM" id="MobiDB-lite"/>
    </source>
</evidence>
<dbReference type="Pfam" id="PF05000">
    <property type="entry name" value="RNA_pol_Rpb1_4"/>
    <property type="match status" value="1"/>
</dbReference>
<feature type="compositionally biased region" description="Acidic residues" evidence="13">
    <location>
        <begin position="1421"/>
        <end position="1431"/>
    </location>
</feature>
<dbReference type="CDD" id="cd01435">
    <property type="entry name" value="RNAP_I_RPA1_N"/>
    <property type="match status" value="1"/>
</dbReference>
<dbReference type="GO" id="GO:0003677">
    <property type="term" value="F:DNA binding"/>
    <property type="evidence" value="ECO:0007669"/>
    <property type="project" value="InterPro"/>
</dbReference>
<reference evidence="15" key="1">
    <citation type="submission" date="2014-04" db="EMBL/GenBank/DDBJ databases">
        <title>Selection and validation of reference genes for the normalization of quantitative real-time reverse transcription PCR analysis in Poria cocos.</title>
        <authorList>
            <person name="Zhang X."/>
            <person name="Luo H."/>
        </authorList>
    </citation>
    <scope>NUCLEOTIDE SEQUENCE</scope>
</reference>
<evidence type="ECO:0000256" key="11">
    <source>
        <dbReference type="ARBA" id="ARBA00048552"/>
    </source>
</evidence>
<evidence type="ECO:0000256" key="2">
    <source>
        <dbReference type="ARBA" id="ARBA00006460"/>
    </source>
</evidence>
<keyword evidence="3 12" id="KW-0240">DNA-directed RNA polymerase</keyword>
<dbReference type="InterPro" id="IPR047107">
    <property type="entry name" value="DNA-dir_RNA_pol1_lsu_C"/>
</dbReference>
<feature type="region of interest" description="Disordered" evidence="13">
    <location>
        <begin position="260"/>
        <end position="331"/>
    </location>
</feature>
<dbReference type="Gene3D" id="4.10.860.120">
    <property type="entry name" value="RNA polymerase II, clamp domain"/>
    <property type="match status" value="1"/>
</dbReference>
<comment type="catalytic activity">
    <reaction evidence="11 12">
        <text>RNA(n) + a ribonucleoside 5'-triphosphate = RNA(n+1) + diphosphate</text>
        <dbReference type="Rhea" id="RHEA:21248"/>
        <dbReference type="Rhea" id="RHEA-COMP:14527"/>
        <dbReference type="Rhea" id="RHEA-COMP:17342"/>
        <dbReference type="ChEBI" id="CHEBI:33019"/>
        <dbReference type="ChEBI" id="CHEBI:61557"/>
        <dbReference type="ChEBI" id="CHEBI:140395"/>
        <dbReference type="EC" id="2.7.7.6"/>
    </reaction>
</comment>
<keyword evidence="10" id="KW-0539">Nucleus</keyword>
<organism evidence="15">
    <name type="scientific">Wolfiporia cocos</name>
    <dbReference type="NCBI Taxonomy" id="81056"/>
    <lineage>
        <taxon>Eukaryota</taxon>
        <taxon>Fungi</taxon>
        <taxon>Dikarya</taxon>
        <taxon>Basidiomycota</taxon>
        <taxon>Agaricomycotina</taxon>
        <taxon>Agaricomycetes</taxon>
        <taxon>Polyporales</taxon>
        <taxon>Phaeolaceae</taxon>
        <taxon>Wolfiporia</taxon>
    </lineage>
</organism>